<keyword evidence="3" id="KW-0804">Transcription</keyword>
<evidence type="ECO:0000256" key="2">
    <source>
        <dbReference type="ARBA" id="ARBA00023125"/>
    </source>
</evidence>
<accession>I3YJL2</accession>
<evidence type="ECO:0000256" key="3">
    <source>
        <dbReference type="ARBA" id="ARBA00023163"/>
    </source>
</evidence>
<dbReference type="RefSeq" id="WP_014774864.1">
    <property type="nucleotide sequence ID" value="NC_018011.1"/>
</dbReference>
<dbReference type="InterPro" id="IPR039418">
    <property type="entry name" value="LexA-like"/>
</dbReference>
<dbReference type="PATRIC" id="fig|679935.3.peg.748"/>
<proteinExistence type="predicted"/>
<dbReference type="SUPFAM" id="SSF51306">
    <property type="entry name" value="LexA/Signal peptidase"/>
    <property type="match status" value="1"/>
</dbReference>
<dbReference type="eggNOG" id="COG2932">
    <property type="taxonomic scope" value="Bacteria"/>
</dbReference>
<evidence type="ECO:0000313" key="5">
    <source>
        <dbReference type="EMBL" id="AFL77180.1"/>
    </source>
</evidence>
<organism evidence="5 6">
    <name type="scientific">Alistipes finegoldii (strain DSM 17242 / JCM 16770 / CCUG 46020 / CIP 107999 / KCTC 15236 / AHN 2437)</name>
    <dbReference type="NCBI Taxonomy" id="679935"/>
    <lineage>
        <taxon>Bacteria</taxon>
        <taxon>Pseudomonadati</taxon>
        <taxon>Bacteroidota</taxon>
        <taxon>Bacteroidia</taxon>
        <taxon>Bacteroidales</taxon>
        <taxon>Rikenellaceae</taxon>
        <taxon>Alistipes</taxon>
    </lineage>
</organism>
<evidence type="ECO:0000313" key="6">
    <source>
        <dbReference type="Proteomes" id="UP000006052"/>
    </source>
</evidence>
<dbReference type="STRING" id="679935.Alfi_0807"/>
<gene>
    <name evidence="5" type="ordered locus">Alfi_0807</name>
</gene>
<dbReference type="InterPro" id="IPR015927">
    <property type="entry name" value="Peptidase_S24_S26A/B/C"/>
</dbReference>
<evidence type="ECO:0000256" key="1">
    <source>
        <dbReference type="ARBA" id="ARBA00023015"/>
    </source>
</evidence>
<keyword evidence="1" id="KW-0805">Transcription regulation</keyword>
<name>I3YJL2_ALIFI</name>
<dbReference type="GO" id="GO:0003677">
    <property type="term" value="F:DNA binding"/>
    <property type="evidence" value="ECO:0007669"/>
    <property type="project" value="UniProtKB-KW"/>
</dbReference>
<dbReference type="CDD" id="cd06529">
    <property type="entry name" value="S24_LexA-like"/>
    <property type="match status" value="1"/>
</dbReference>
<keyword evidence="2" id="KW-0238">DNA-binding</keyword>
<dbReference type="HOGENOM" id="CLU_074799_3_0_10"/>
<dbReference type="InterPro" id="IPR036286">
    <property type="entry name" value="LexA/Signal_pep-like_sf"/>
</dbReference>
<dbReference type="AlphaFoldDB" id="I3YJL2"/>
<dbReference type="Pfam" id="PF00717">
    <property type="entry name" value="Peptidase_S24"/>
    <property type="match status" value="1"/>
</dbReference>
<dbReference type="PANTHER" id="PTHR40661">
    <property type="match status" value="1"/>
</dbReference>
<dbReference type="PANTHER" id="PTHR40661:SF1">
    <property type="entry name" value="HTH CRO_C1-TYPE DOMAIN-CONTAINING PROTEIN"/>
    <property type="match status" value="1"/>
</dbReference>
<reference evidence="6" key="1">
    <citation type="journal article" date="2013" name="Stand. Genomic Sci.">
        <title>Complete genome sequence of the bile-resistant pigment-producing anaerobe Alistipes finegoldii type strain (AHN2437(T)).</title>
        <authorList>
            <person name="Mavromatis K."/>
            <person name="Stackebrandt E."/>
            <person name="Munk C."/>
            <person name="Lapidus A."/>
            <person name="Nolan M."/>
            <person name="Lucas S."/>
            <person name="Hammon N."/>
            <person name="Deshpande S."/>
            <person name="Cheng J.F."/>
            <person name="Tapia R."/>
            <person name="Goodwin L.A."/>
            <person name="Pitluck S."/>
            <person name="Liolios K."/>
            <person name="Pagani I."/>
            <person name="Ivanova N."/>
            <person name="Mikhailova N."/>
            <person name="Huntemann M."/>
            <person name="Pati A."/>
            <person name="Chen A."/>
            <person name="Palaniappan K."/>
            <person name="Land M."/>
            <person name="Hauser L."/>
            <person name="Rohde M."/>
            <person name="Gronow S."/>
            <person name="Goker M."/>
            <person name="Detter J.C."/>
            <person name="Bristow J."/>
            <person name="Eisen J.A."/>
            <person name="Markowitz V."/>
            <person name="Hugenholtz P."/>
            <person name="Kyrpides N.C."/>
            <person name="Klenk H.P."/>
            <person name="Woyke T."/>
        </authorList>
    </citation>
    <scope>NUCLEOTIDE SEQUENCE</scope>
    <source>
        <strain evidence="6">DSM 17242 / JCM 16770 / AHN 2437 / CCUG 46020 / CIP 107999</strain>
    </source>
</reference>
<feature type="domain" description="Peptidase S24/S26A/S26B/S26C" evidence="4">
    <location>
        <begin position="97"/>
        <end position="218"/>
    </location>
</feature>
<dbReference type="Gene3D" id="2.10.109.10">
    <property type="entry name" value="Umud Fragment, subunit A"/>
    <property type="match status" value="1"/>
</dbReference>
<sequence length="230" mass="25773">MNEKDKIKQYLEYKGISKNRFYNQTGLSVGFLDSGKSLGVDKAKIIINKFPDLSLEWLVMDKGNMLNTEDTQLSGVNIAEQFPLRTDRTLDLQSVPLYELDAAAGLVALFADTTRPTPISHLQIPNLPPCDGAIYVRGDSMYPLLKSGDIVLYKEINNTNGCLLWGEMYLLSFTLDGEDYITIKYVQKSEVEGFVRLVSHNPHHAPQEIPRDSIRAVALVKASVRFNTMG</sequence>
<dbReference type="Proteomes" id="UP000006052">
    <property type="component" value="Chromosome"/>
</dbReference>
<protein>
    <submittedName>
        <fullName evidence="5">Putative transcriptional regulator</fullName>
    </submittedName>
</protein>
<dbReference type="EMBL" id="CP003274">
    <property type="protein sequence ID" value="AFL77180.1"/>
    <property type="molecule type" value="Genomic_DNA"/>
</dbReference>
<evidence type="ECO:0000259" key="4">
    <source>
        <dbReference type="Pfam" id="PF00717"/>
    </source>
</evidence>
<dbReference type="KEGG" id="afd:Alfi_0807"/>